<dbReference type="AlphaFoldDB" id="K8EK83"/>
<proteinExistence type="predicted"/>
<comment type="pathway">
    <text evidence="2">Cofactor biosynthesis; L-ascorbate biosynthesis.</text>
</comment>
<dbReference type="GeneID" id="19012801"/>
<dbReference type="UniPathway" id="UPA00132"/>
<dbReference type="KEGG" id="bpg:Bathy11g01210"/>
<dbReference type="OrthoDB" id="610608at2759"/>
<dbReference type="Gene3D" id="3.30.465.10">
    <property type="match status" value="1"/>
</dbReference>
<evidence type="ECO:0000259" key="5">
    <source>
        <dbReference type="PROSITE" id="PS51387"/>
    </source>
</evidence>
<dbReference type="InterPro" id="IPR010031">
    <property type="entry name" value="FAD_lactone_oxidase-like"/>
</dbReference>
<evidence type="ECO:0000256" key="3">
    <source>
        <dbReference type="ARBA" id="ARBA00023002"/>
    </source>
</evidence>
<dbReference type="PROSITE" id="PS51387">
    <property type="entry name" value="FAD_PCMH"/>
    <property type="match status" value="1"/>
</dbReference>
<evidence type="ECO:0000256" key="2">
    <source>
        <dbReference type="ARBA" id="ARBA00005147"/>
    </source>
</evidence>
<dbReference type="EMBL" id="FO082268">
    <property type="protein sequence ID" value="CCO18411.1"/>
    <property type="molecule type" value="Genomic_DNA"/>
</dbReference>
<protein>
    <submittedName>
        <fullName evidence="6">D-arabinono-1,4-lactone oxidase</fullName>
    </submittedName>
</protein>
<dbReference type="Pfam" id="PF04030">
    <property type="entry name" value="ALO"/>
    <property type="match status" value="1"/>
</dbReference>
<dbReference type="Pfam" id="PF01565">
    <property type="entry name" value="FAD_binding_4"/>
    <property type="match status" value="1"/>
</dbReference>
<dbReference type="InterPro" id="IPR016166">
    <property type="entry name" value="FAD-bd_PCMH"/>
</dbReference>
<gene>
    <name evidence="6" type="ordered locus">Bathy11g01210</name>
</gene>
<dbReference type="PANTHER" id="PTHR43762:SF5">
    <property type="entry name" value="FAD-BINDING PCMH-TYPE DOMAIN-CONTAINING PROTEIN"/>
    <property type="match status" value="1"/>
</dbReference>
<organism evidence="6 7">
    <name type="scientific">Bathycoccus prasinos</name>
    <dbReference type="NCBI Taxonomy" id="41875"/>
    <lineage>
        <taxon>Eukaryota</taxon>
        <taxon>Viridiplantae</taxon>
        <taxon>Chlorophyta</taxon>
        <taxon>Mamiellophyceae</taxon>
        <taxon>Mamiellales</taxon>
        <taxon>Bathycoccaceae</taxon>
        <taxon>Bathycoccus</taxon>
    </lineage>
</organism>
<dbReference type="Gene3D" id="3.30.70.2520">
    <property type="match status" value="1"/>
</dbReference>
<dbReference type="InterPro" id="IPR016167">
    <property type="entry name" value="FAD-bd_PCMH_sub1"/>
</dbReference>
<comment type="cofactor">
    <cofactor evidence="1">
        <name>FAD</name>
        <dbReference type="ChEBI" id="CHEBI:57692"/>
    </cofactor>
</comment>
<dbReference type="SUPFAM" id="SSF56176">
    <property type="entry name" value="FAD-binding/transporter-associated domain-like"/>
    <property type="match status" value="1"/>
</dbReference>
<feature type="chain" id="PRO_5003917478" evidence="4">
    <location>
        <begin position="24"/>
        <end position="615"/>
    </location>
</feature>
<keyword evidence="3" id="KW-0560">Oxidoreductase</keyword>
<reference evidence="6 7" key="1">
    <citation type="submission" date="2011-10" db="EMBL/GenBank/DDBJ databases">
        <authorList>
            <person name="Genoscope - CEA"/>
        </authorList>
    </citation>
    <scope>NUCLEOTIDE SEQUENCE [LARGE SCALE GENOMIC DNA]</scope>
    <source>
        <strain evidence="6 7">RCC 1105</strain>
    </source>
</reference>
<dbReference type="GO" id="GO:0003885">
    <property type="term" value="F:D-arabinono-1,4-lactone oxidase activity"/>
    <property type="evidence" value="ECO:0007669"/>
    <property type="project" value="InterPro"/>
</dbReference>
<dbReference type="GO" id="GO:0016020">
    <property type="term" value="C:membrane"/>
    <property type="evidence" value="ECO:0007669"/>
    <property type="project" value="InterPro"/>
</dbReference>
<dbReference type="GO" id="GO:0071949">
    <property type="term" value="F:FAD binding"/>
    <property type="evidence" value="ECO:0007669"/>
    <property type="project" value="InterPro"/>
</dbReference>
<dbReference type="Gene3D" id="3.30.43.10">
    <property type="entry name" value="Uridine Diphospho-n-acetylenolpyruvylglucosamine Reductase, domain 2"/>
    <property type="match status" value="1"/>
</dbReference>
<keyword evidence="7" id="KW-1185">Reference proteome</keyword>
<evidence type="ECO:0000313" key="6">
    <source>
        <dbReference type="EMBL" id="CCO18411.1"/>
    </source>
</evidence>
<keyword evidence="4" id="KW-0732">Signal</keyword>
<feature type="domain" description="FAD-binding PCMH-type" evidence="5">
    <location>
        <begin position="36"/>
        <end position="219"/>
    </location>
</feature>
<evidence type="ECO:0000313" key="7">
    <source>
        <dbReference type="Proteomes" id="UP000198341"/>
    </source>
</evidence>
<evidence type="ECO:0000256" key="1">
    <source>
        <dbReference type="ARBA" id="ARBA00001974"/>
    </source>
</evidence>
<dbReference type="Proteomes" id="UP000198341">
    <property type="component" value="Chromosome 11"/>
</dbReference>
<sequence>MPRARGFHALCFSFLCFIRVVLAIAPRDLSNFQGLYSCPVGASIARVSSVSQVQKVVKNAKKVKAIGVGHSWWRENFCASSSSLSSNEGEETTIPLGGARGMRYVGEINEREKTVKVGCGITIRDLLDSLEKKGYVLPTFPWYIDQTLCGAIATGSHGSSLKFGSLSSEKMLLEMEVVLANGELKRLTRDKDPELFSAFSVSVGRLGVIVSVTVRVEENSRTERHVKVMSAEELIEELDRAGKEFAENNFTVTESLMNRLDTTQSLWFLTRGSSKNAAWRATHVTRPKVAPVPGSPFYEAERKYWEKKRDAFVAANETPESAAQRSLGRFQERRWVRELDRNTDGSEISTPNVQTYSNIRFDRQPRRIERRGEIPSLGLAATSEMVAYLLERDWLPGPDFSKRDALVSQRFEMSYNAPDANMYDQYEVAVPLEKAAECAREVYKESGKIFESTGDTVARSGFRVPILLRFVSSEPENLLSLSYDGPKVYFNFEDYLKYRSPSASEPNAAFRLVSKVFHSSKCSHGRNHWGKTKDYKTLQSVSQPLHEQFKSNWCSFGCVAKQLDPDRKFESLFQKGWTWDEKALECGCKSSSSSSKFTYDHVKCGEWCGGGSFAE</sequence>
<dbReference type="eggNOG" id="KOG4730">
    <property type="taxonomic scope" value="Eukaryota"/>
</dbReference>
<dbReference type="InterPro" id="IPR016169">
    <property type="entry name" value="FAD-bd_PCMH_sub2"/>
</dbReference>
<feature type="signal peptide" evidence="4">
    <location>
        <begin position="1"/>
        <end position="23"/>
    </location>
</feature>
<dbReference type="InterPro" id="IPR006094">
    <property type="entry name" value="Oxid_FAD_bind_N"/>
</dbReference>
<accession>K8EK83</accession>
<dbReference type="PANTHER" id="PTHR43762">
    <property type="entry name" value="L-GULONOLACTONE OXIDASE"/>
    <property type="match status" value="1"/>
</dbReference>
<dbReference type="STRING" id="41875.K8EK83"/>
<dbReference type="GO" id="GO:0019853">
    <property type="term" value="P:L-ascorbic acid biosynthetic process"/>
    <property type="evidence" value="ECO:0007669"/>
    <property type="project" value="UniProtKB-UniPathway"/>
</dbReference>
<name>K8EK83_9CHLO</name>
<dbReference type="InterPro" id="IPR036318">
    <property type="entry name" value="FAD-bd_PCMH-like_sf"/>
</dbReference>
<dbReference type="RefSeq" id="XP_007510066.1">
    <property type="nucleotide sequence ID" value="XM_007510004.1"/>
</dbReference>
<evidence type="ECO:0000256" key="4">
    <source>
        <dbReference type="SAM" id="SignalP"/>
    </source>
</evidence>
<dbReference type="InterPro" id="IPR007173">
    <property type="entry name" value="ALO_C"/>
</dbReference>